<protein>
    <submittedName>
        <fullName evidence="6">Antibiotic biosynthesis monooxygenase</fullName>
    </submittedName>
</protein>
<feature type="signal peptide" evidence="4">
    <location>
        <begin position="1"/>
        <end position="23"/>
    </location>
</feature>
<feature type="chain" id="PRO_5003161354" evidence="4">
    <location>
        <begin position="24"/>
        <end position="332"/>
    </location>
</feature>
<dbReference type="Pfam" id="PF03992">
    <property type="entry name" value="ABM"/>
    <property type="match status" value="1"/>
</dbReference>
<dbReference type="SMART" id="SM00903">
    <property type="entry name" value="Flavin_Reduct"/>
    <property type="match status" value="1"/>
</dbReference>
<dbReference type="SUPFAM" id="SSF50475">
    <property type="entry name" value="FMN-binding split barrel"/>
    <property type="match status" value="1"/>
</dbReference>
<reference evidence="6 7" key="1">
    <citation type="submission" date="2008-12" db="EMBL/GenBank/DDBJ databases">
        <authorList>
            <person name="Fulton L."/>
            <person name="Clifton S."/>
            <person name="Fulton B."/>
            <person name="Xu J."/>
            <person name="Minx P."/>
            <person name="Pepin K.H."/>
            <person name="Johnson M."/>
            <person name="Bhonagiri V."/>
            <person name="Nash W.E."/>
            <person name="Mardis E.R."/>
            <person name="Wilson R.K."/>
        </authorList>
    </citation>
    <scope>NUCLEOTIDE SEQUENCE [LARGE SCALE GENOMIC DNA]</scope>
    <source>
        <strain evidence="6 7">DSM 14838</strain>
    </source>
</reference>
<evidence type="ECO:0000313" key="6">
    <source>
        <dbReference type="EMBL" id="EEF91871.1"/>
    </source>
</evidence>
<dbReference type="InterPro" id="IPR012349">
    <property type="entry name" value="Split_barrel_FMN-bd"/>
</dbReference>
<dbReference type="Proteomes" id="UP000003711">
    <property type="component" value="Unassembled WGS sequence"/>
</dbReference>
<comment type="cofactor">
    <cofactor evidence="1">
        <name>FMN</name>
        <dbReference type="ChEBI" id="CHEBI:58210"/>
    </cofactor>
</comment>
<dbReference type="PROSITE" id="PS51725">
    <property type="entry name" value="ABM"/>
    <property type="match status" value="1"/>
</dbReference>
<dbReference type="EMBL" id="ACCH01000041">
    <property type="protein sequence ID" value="EEF91871.1"/>
    <property type="molecule type" value="Genomic_DNA"/>
</dbReference>
<dbReference type="GO" id="GO:0010181">
    <property type="term" value="F:FMN binding"/>
    <property type="evidence" value="ECO:0007669"/>
    <property type="project" value="InterPro"/>
</dbReference>
<dbReference type="Gene3D" id="3.30.70.100">
    <property type="match status" value="1"/>
</dbReference>
<reference evidence="6 7" key="2">
    <citation type="submission" date="2009-01" db="EMBL/GenBank/DDBJ databases">
        <title>Draft genome sequence of Bacteroides cellulosilyticus (DSM 14838).</title>
        <authorList>
            <person name="Sudarsanam P."/>
            <person name="Ley R."/>
            <person name="Guruge J."/>
            <person name="Turnbaugh P.J."/>
            <person name="Mahowald M."/>
            <person name="Liep D."/>
            <person name="Gordon J."/>
        </authorList>
    </citation>
    <scope>NUCLEOTIDE SEQUENCE [LARGE SCALE GENOMIC DNA]</scope>
    <source>
        <strain evidence="6 7">DSM 14838</strain>
    </source>
</reference>
<sequence length="332" mass="36782">MMMKTILSILTLFVMLSCSTAVKENTDQPNITEINKKNIGNLLALYPKPMTVVGAQVEGKVNWLVVGHTGIIGHDRILLSMSKQHYTNQGIRKSKKLSINLVSREILSKADYVGSVSGAAVDKSNVFAYHIGENGTPVIDESPLTMECNVVDIYETDGFDNFICTVVNTYAAPDVLDSTGKLDYTQLKPVLFAFPTYSYLATGEIIGKCLNLDKQPAMCAKLPMATDGIVRLSKIEVWPEYLEEYMKYATEVGEVSLRTEPGVLTMYAVREKENPGMITILETYASKAAYESHIASEHFQKYKQGTLHMVKSLVLSDQTPLNPANCLNNFIQ</sequence>
<evidence type="ECO:0000259" key="5">
    <source>
        <dbReference type="PROSITE" id="PS51725"/>
    </source>
</evidence>
<dbReference type="PANTHER" id="PTHR43567:SF1">
    <property type="entry name" value="FLAVOREDOXIN"/>
    <property type="match status" value="1"/>
</dbReference>
<keyword evidence="6" id="KW-0560">Oxidoreductase</keyword>
<feature type="domain" description="ABM" evidence="5">
    <location>
        <begin position="229"/>
        <end position="322"/>
    </location>
</feature>
<dbReference type="GO" id="GO:0004497">
    <property type="term" value="F:monooxygenase activity"/>
    <property type="evidence" value="ECO:0007669"/>
    <property type="project" value="UniProtKB-KW"/>
</dbReference>
<dbReference type="Gene3D" id="2.30.110.10">
    <property type="entry name" value="Electron Transport, Fmn-binding Protein, Chain A"/>
    <property type="match status" value="1"/>
</dbReference>
<dbReference type="GO" id="GO:0016646">
    <property type="term" value="F:oxidoreductase activity, acting on the CH-NH group of donors, NAD or NADP as acceptor"/>
    <property type="evidence" value="ECO:0007669"/>
    <property type="project" value="UniProtKB-ARBA"/>
</dbReference>
<accession>E2N873</accession>
<name>E2N873_9BACE</name>
<dbReference type="PANTHER" id="PTHR43567">
    <property type="entry name" value="FLAVOREDOXIN-RELATED-RELATED"/>
    <property type="match status" value="1"/>
</dbReference>
<keyword evidence="4" id="KW-0732">Signal</keyword>
<dbReference type="InterPro" id="IPR002563">
    <property type="entry name" value="Flavin_Rdtase-like_dom"/>
</dbReference>
<dbReference type="InterPro" id="IPR007138">
    <property type="entry name" value="ABM_dom"/>
</dbReference>
<evidence type="ECO:0000256" key="2">
    <source>
        <dbReference type="ARBA" id="ARBA00022630"/>
    </source>
</evidence>
<organism evidence="6 7">
    <name type="scientific">Bacteroides cellulosilyticus DSM 14838</name>
    <dbReference type="NCBI Taxonomy" id="537012"/>
    <lineage>
        <taxon>Bacteria</taxon>
        <taxon>Pseudomonadati</taxon>
        <taxon>Bacteroidota</taxon>
        <taxon>Bacteroidia</taxon>
        <taxon>Bacteroidales</taxon>
        <taxon>Bacteroidaceae</taxon>
        <taxon>Bacteroides</taxon>
    </lineage>
</organism>
<evidence type="ECO:0000256" key="1">
    <source>
        <dbReference type="ARBA" id="ARBA00001917"/>
    </source>
</evidence>
<dbReference type="SUPFAM" id="SSF54909">
    <property type="entry name" value="Dimeric alpha+beta barrel"/>
    <property type="match status" value="1"/>
</dbReference>
<evidence type="ECO:0000256" key="3">
    <source>
        <dbReference type="ARBA" id="ARBA00038054"/>
    </source>
</evidence>
<dbReference type="HOGENOM" id="CLU_841050_0_0_10"/>
<dbReference type="InterPro" id="IPR052174">
    <property type="entry name" value="Flavoredoxin"/>
</dbReference>
<dbReference type="PROSITE" id="PS51257">
    <property type="entry name" value="PROKAR_LIPOPROTEIN"/>
    <property type="match status" value="1"/>
</dbReference>
<evidence type="ECO:0000256" key="4">
    <source>
        <dbReference type="SAM" id="SignalP"/>
    </source>
</evidence>
<proteinExistence type="inferred from homology"/>
<evidence type="ECO:0000313" key="7">
    <source>
        <dbReference type="Proteomes" id="UP000003711"/>
    </source>
</evidence>
<keyword evidence="2" id="KW-0285">Flavoprotein</keyword>
<dbReference type="InterPro" id="IPR011008">
    <property type="entry name" value="Dimeric_a/b-barrel"/>
</dbReference>
<comment type="caution">
    <text evidence="6">The sequence shown here is derived from an EMBL/GenBank/DDBJ whole genome shotgun (WGS) entry which is preliminary data.</text>
</comment>
<dbReference type="AlphaFoldDB" id="E2N873"/>
<gene>
    <name evidence="6" type="ORF">BACCELL_00468</name>
</gene>
<keyword evidence="6" id="KW-0503">Monooxygenase</keyword>
<dbReference type="Pfam" id="PF01613">
    <property type="entry name" value="Flavin_Reduct"/>
    <property type="match status" value="1"/>
</dbReference>
<comment type="similarity">
    <text evidence="3">Belongs to the flavoredoxin family.</text>
</comment>